<dbReference type="Gene3D" id="1.20.1250.20">
    <property type="entry name" value="MFS general substrate transporter like domains"/>
    <property type="match status" value="2"/>
</dbReference>
<comment type="caution">
    <text evidence="12">The sequence shown here is derived from an EMBL/GenBank/DDBJ whole genome shotgun (WGS) entry which is preliminary data.</text>
</comment>
<dbReference type="Pfam" id="PF07690">
    <property type="entry name" value="MFS_1"/>
    <property type="match status" value="1"/>
</dbReference>
<sequence length="466" mass="48162">MADQHGSFRDRFHAHSPSGGLCTIPLITNSIPNALTSRSGRPSPARYILSSRLLSGAFVSLVVSGIGISVTAPQITLFLVQQLHMSATVAGLYFLTNLAAPVAGYALGSLSDRLGSRLLVFRLSALAGFAGWTLMAVATQTWMPFAINIVLLGAAGAGAAQLQAAVRDELTVNPTPVDNQVVALIRMAMAIGWIVGPVIGAVAGAVWGLRPLLLGTGLTMLLSILPTLGAGAGAPPPSGSPSLDRPPALSAAERGRLTPLFVFTGIYVLIMCGETVKLAYLPLYMDGPLRLAAGLRGAVIGFQPLVEVALMPVAAKLADRFGIRPVLFAGAAMAVAAHCCYASADLFRAPVSALIAGQFLMAGVIATFGVLGITVAQRLEPSRVGMASSVFLSAFAVNAAVGGFVGSLGTSWLGVPHLFWISAAIAATGAVGLVVFDRYRPLSREKEEATERPDGRARPRSGRGCG</sequence>
<evidence type="ECO:0000256" key="2">
    <source>
        <dbReference type="ARBA" id="ARBA00006523"/>
    </source>
</evidence>
<name>A0ABT8J255_9MICO</name>
<evidence type="ECO:0000313" key="13">
    <source>
        <dbReference type="Proteomes" id="UP001174210"/>
    </source>
</evidence>
<evidence type="ECO:0000256" key="3">
    <source>
        <dbReference type="ARBA" id="ARBA00022448"/>
    </source>
</evidence>
<accession>A0ABT8J255</accession>
<feature type="region of interest" description="Disordered" evidence="9">
    <location>
        <begin position="444"/>
        <end position="466"/>
    </location>
</feature>
<comment type="similarity">
    <text evidence="2">Belongs to the major facilitator superfamily. Set transporter family.</text>
</comment>
<dbReference type="PANTHER" id="PTHR23535">
    <property type="entry name" value="SUGAR EFFLUX TRANSPORTER A-RELATED"/>
    <property type="match status" value="1"/>
</dbReference>
<keyword evidence="13" id="KW-1185">Reference proteome</keyword>
<evidence type="ECO:0000256" key="6">
    <source>
        <dbReference type="ARBA" id="ARBA00022692"/>
    </source>
</evidence>
<evidence type="ECO:0000256" key="7">
    <source>
        <dbReference type="ARBA" id="ARBA00022989"/>
    </source>
</evidence>
<evidence type="ECO:0000259" key="11">
    <source>
        <dbReference type="PROSITE" id="PS50850"/>
    </source>
</evidence>
<feature type="transmembrane region" description="Helical" evidence="10">
    <location>
        <begin position="350"/>
        <end position="372"/>
    </location>
</feature>
<dbReference type="EMBL" id="JAROCB010000005">
    <property type="protein sequence ID" value="MDN4598963.1"/>
    <property type="molecule type" value="Genomic_DNA"/>
</dbReference>
<feature type="transmembrane region" description="Helical" evidence="10">
    <location>
        <begin position="145"/>
        <end position="166"/>
    </location>
</feature>
<evidence type="ECO:0000256" key="9">
    <source>
        <dbReference type="SAM" id="MobiDB-lite"/>
    </source>
</evidence>
<feature type="transmembrane region" description="Helical" evidence="10">
    <location>
        <begin position="326"/>
        <end position="344"/>
    </location>
</feature>
<organism evidence="12 13">
    <name type="scientific">Leifsonia virtsii</name>
    <dbReference type="NCBI Taxonomy" id="3035915"/>
    <lineage>
        <taxon>Bacteria</taxon>
        <taxon>Bacillati</taxon>
        <taxon>Actinomycetota</taxon>
        <taxon>Actinomycetes</taxon>
        <taxon>Micrococcales</taxon>
        <taxon>Microbacteriaceae</taxon>
        <taxon>Leifsonia</taxon>
    </lineage>
</organism>
<keyword evidence="3" id="KW-0813">Transport</keyword>
<protein>
    <submittedName>
        <fullName evidence="12">MFS transporter</fullName>
    </submittedName>
</protein>
<dbReference type="InterPro" id="IPR011701">
    <property type="entry name" value="MFS"/>
</dbReference>
<keyword evidence="4" id="KW-1003">Cell membrane</keyword>
<feature type="transmembrane region" description="Helical" evidence="10">
    <location>
        <begin position="187"/>
        <end position="207"/>
    </location>
</feature>
<proteinExistence type="inferred from homology"/>
<keyword evidence="8 10" id="KW-0472">Membrane</keyword>
<keyword evidence="5" id="KW-0762">Sugar transport</keyword>
<evidence type="ECO:0000256" key="10">
    <source>
        <dbReference type="SAM" id="Phobius"/>
    </source>
</evidence>
<gene>
    <name evidence="12" type="ORF">P5G59_17565</name>
</gene>
<dbReference type="SUPFAM" id="SSF103473">
    <property type="entry name" value="MFS general substrate transporter"/>
    <property type="match status" value="1"/>
</dbReference>
<evidence type="ECO:0000256" key="8">
    <source>
        <dbReference type="ARBA" id="ARBA00023136"/>
    </source>
</evidence>
<dbReference type="InterPro" id="IPR036259">
    <property type="entry name" value="MFS_trans_sf"/>
</dbReference>
<feature type="transmembrane region" description="Helical" evidence="10">
    <location>
        <begin position="119"/>
        <end position="139"/>
    </location>
</feature>
<evidence type="ECO:0000313" key="12">
    <source>
        <dbReference type="EMBL" id="MDN4598963.1"/>
    </source>
</evidence>
<dbReference type="PANTHER" id="PTHR23535:SF2">
    <property type="entry name" value="SUGAR EFFLUX TRANSPORTER A-RELATED"/>
    <property type="match status" value="1"/>
</dbReference>
<dbReference type="InterPro" id="IPR020846">
    <property type="entry name" value="MFS_dom"/>
</dbReference>
<feature type="domain" description="Major facilitator superfamily (MFS) profile" evidence="11">
    <location>
        <begin position="53"/>
        <end position="441"/>
    </location>
</feature>
<evidence type="ECO:0000256" key="1">
    <source>
        <dbReference type="ARBA" id="ARBA00004651"/>
    </source>
</evidence>
<evidence type="ECO:0000256" key="4">
    <source>
        <dbReference type="ARBA" id="ARBA00022475"/>
    </source>
</evidence>
<feature type="transmembrane region" description="Helical" evidence="10">
    <location>
        <begin position="213"/>
        <end position="236"/>
    </location>
</feature>
<dbReference type="Proteomes" id="UP001174210">
    <property type="component" value="Unassembled WGS sequence"/>
</dbReference>
<dbReference type="PROSITE" id="PS50850">
    <property type="entry name" value="MFS"/>
    <property type="match status" value="1"/>
</dbReference>
<evidence type="ECO:0000256" key="5">
    <source>
        <dbReference type="ARBA" id="ARBA00022597"/>
    </source>
</evidence>
<feature type="transmembrane region" description="Helical" evidence="10">
    <location>
        <begin position="384"/>
        <end position="405"/>
    </location>
</feature>
<feature type="transmembrane region" description="Helical" evidence="10">
    <location>
        <begin position="53"/>
        <end position="75"/>
    </location>
</feature>
<feature type="compositionally biased region" description="Basic and acidic residues" evidence="9">
    <location>
        <begin position="444"/>
        <end position="457"/>
    </location>
</feature>
<feature type="transmembrane region" description="Helical" evidence="10">
    <location>
        <begin position="417"/>
        <end position="436"/>
    </location>
</feature>
<feature type="transmembrane region" description="Helical" evidence="10">
    <location>
        <begin position="87"/>
        <end position="107"/>
    </location>
</feature>
<keyword evidence="7 10" id="KW-1133">Transmembrane helix</keyword>
<feature type="transmembrane region" description="Helical" evidence="10">
    <location>
        <begin position="257"/>
        <end position="281"/>
    </location>
</feature>
<keyword evidence="6 10" id="KW-0812">Transmembrane</keyword>
<comment type="subcellular location">
    <subcellularLocation>
        <location evidence="1">Cell membrane</location>
        <topology evidence="1">Multi-pass membrane protein</topology>
    </subcellularLocation>
</comment>
<dbReference type="RefSeq" id="WP_301220308.1">
    <property type="nucleotide sequence ID" value="NZ_JAROCB010000005.1"/>
</dbReference>
<reference evidence="12" key="1">
    <citation type="submission" date="2023-03" db="EMBL/GenBank/DDBJ databases">
        <title>MT1 and MT2 Draft Genomes of Novel Species.</title>
        <authorList>
            <person name="Venkateswaran K."/>
        </authorList>
    </citation>
    <scope>NUCLEOTIDE SEQUENCE</scope>
    <source>
        <strain evidence="12">F6_8S_P_1A</strain>
    </source>
</reference>